<accession>A0A2K1J794</accession>
<dbReference type="Gramene" id="Pp3c16_5410V3.2">
    <property type="protein sequence ID" value="Pp3c16_5410V3.2"/>
    <property type="gene ID" value="Pp3c16_5410"/>
</dbReference>
<evidence type="ECO:0000256" key="2">
    <source>
        <dbReference type="ARBA" id="ARBA00006052"/>
    </source>
</evidence>
<dbReference type="GO" id="GO:0005524">
    <property type="term" value="F:ATP binding"/>
    <property type="evidence" value="ECO:0007669"/>
    <property type="project" value="UniProtKB-KW"/>
</dbReference>
<dbReference type="AlphaFoldDB" id="A0A2K1J794"/>
<dbReference type="UniPathway" id="UPA00138"/>
<dbReference type="Proteomes" id="UP000006727">
    <property type="component" value="Chromosome 16"/>
</dbReference>
<evidence type="ECO:0000256" key="4">
    <source>
        <dbReference type="ARBA" id="ARBA00022741"/>
    </source>
</evidence>
<dbReference type="EC" id="4.1.1.49" evidence="3"/>
<protein>
    <recommendedName>
        <fullName evidence="3">phosphoenolpyruvate carboxykinase (ATP)</fullName>
        <ecNumber evidence="3">4.1.1.49</ecNumber>
    </recommendedName>
</protein>
<keyword evidence="4" id="KW-0547">Nucleotide-binding</keyword>
<dbReference type="EnsemblPlants" id="Pp3c16_5410V3.2">
    <property type="protein sequence ID" value="Pp3c16_5410V3.2"/>
    <property type="gene ID" value="Pp3c16_5410"/>
</dbReference>
<dbReference type="InterPro" id="IPR008210">
    <property type="entry name" value="PEP_carboxykinase_N"/>
</dbReference>
<dbReference type="GO" id="GO:0005829">
    <property type="term" value="C:cytosol"/>
    <property type="evidence" value="ECO:0000318"/>
    <property type="project" value="GO_Central"/>
</dbReference>
<organism evidence="8">
    <name type="scientific">Physcomitrium patens</name>
    <name type="common">Spreading-leaved earth moss</name>
    <name type="synonym">Physcomitrella patens</name>
    <dbReference type="NCBI Taxonomy" id="3218"/>
    <lineage>
        <taxon>Eukaryota</taxon>
        <taxon>Viridiplantae</taxon>
        <taxon>Streptophyta</taxon>
        <taxon>Embryophyta</taxon>
        <taxon>Bryophyta</taxon>
        <taxon>Bryophytina</taxon>
        <taxon>Bryopsida</taxon>
        <taxon>Funariidae</taxon>
        <taxon>Funariales</taxon>
        <taxon>Funariaceae</taxon>
        <taxon>Physcomitrium</taxon>
    </lineage>
</organism>
<dbReference type="SUPFAM" id="SSF53795">
    <property type="entry name" value="PEP carboxykinase-like"/>
    <property type="match status" value="1"/>
</dbReference>
<dbReference type="PANTHER" id="PTHR30031:SF2">
    <property type="entry name" value="PHOSPHOENOLPYRUVATE CARBOXYKINASE (ATP)"/>
    <property type="match status" value="1"/>
</dbReference>
<gene>
    <name evidence="8" type="ORF">PHYPA_020502</name>
</gene>
<dbReference type="InParanoid" id="A0A2K1J794"/>
<evidence type="ECO:0000256" key="1">
    <source>
        <dbReference type="ARBA" id="ARBA00004742"/>
    </source>
</evidence>
<comment type="catalytic activity">
    <reaction evidence="7">
        <text>oxaloacetate + ATP = phosphoenolpyruvate + ADP + CO2</text>
        <dbReference type="Rhea" id="RHEA:18617"/>
        <dbReference type="ChEBI" id="CHEBI:16452"/>
        <dbReference type="ChEBI" id="CHEBI:16526"/>
        <dbReference type="ChEBI" id="CHEBI:30616"/>
        <dbReference type="ChEBI" id="CHEBI:58702"/>
        <dbReference type="ChEBI" id="CHEBI:456216"/>
        <dbReference type="EC" id="4.1.1.49"/>
    </reaction>
</comment>
<dbReference type="GO" id="GO:0004612">
    <property type="term" value="F:phosphoenolpyruvate carboxykinase (ATP) activity"/>
    <property type="evidence" value="ECO:0000318"/>
    <property type="project" value="GO_Central"/>
</dbReference>
<dbReference type="Gramene" id="Pp3c16_5410V3.1">
    <property type="protein sequence ID" value="Pp3c16_5410V3.1"/>
    <property type="gene ID" value="Pp3c16_5410"/>
</dbReference>
<evidence type="ECO:0000256" key="7">
    <source>
        <dbReference type="ARBA" id="ARBA00047371"/>
    </source>
</evidence>
<name>A0A2K1J794_PHYPA</name>
<keyword evidence="6" id="KW-0456">Lyase</keyword>
<evidence type="ECO:0000313" key="9">
    <source>
        <dbReference type="EnsemblPlants" id="Pp3c16_5410V3.1"/>
    </source>
</evidence>
<keyword evidence="5" id="KW-0067">ATP-binding</keyword>
<reference evidence="8 10" key="1">
    <citation type="journal article" date="2008" name="Science">
        <title>The Physcomitrella genome reveals evolutionary insights into the conquest of land by plants.</title>
        <authorList>
            <person name="Rensing S."/>
            <person name="Lang D."/>
            <person name="Zimmer A."/>
            <person name="Terry A."/>
            <person name="Salamov A."/>
            <person name="Shapiro H."/>
            <person name="Nishiyama T."/>
            <person name="Perroud P.-F."/>
            <person name="Lindquist E."/>
            <person name="Kamisugi Y."/>
            <person name="Tanahashi T."/>
            <person name="Sakakibara K."/>
            <person name="Fujita T."/>
            <person name="Oishi K."/>
            <person name="Shin-I T."/>
            <person name="Kuroki Y."/>
            <person name="Toyoda A."/>
            <person name="Suzuki Y."/>
            <person name="Hashimoto A."/>
            <person name="Yamaguchi K."/>
            <person name="Sugano A."/>
            <person name="Kohara Y."/>
            <person name="Fujiyama A."/>
            <person name="Anterola A."/>
            <person name="Aoki S."/>
            <person name="Ashton N."/>
            <person name="Barbazuk W.B."/>
            <person name="Barker E."/>
            <person name="Bennetzen J."/>
            <person name="Bezanilla M."/>
            <person name="Blankenship R."/>
            <person name="Cho S.H."/>
            <person name="Dutcher S."/>
            <person name="Estelle M."/>
            <person name="Fawcett J.A."/>
            <person name="Gundlach H."/>
            <person name="Hanada K."/>
            <person name="Heyl A."/>
            <person name="Hicks K.A."/>
            <person name="Hugh J."/>
            <person name="Lohr M."/>
            <person name="Mayer K."/>
            <person name="Melkozernov A."/>
            <person name="Murata T."/>
            <person name="Nelson D."/>
            <person name="Pils B."/>
            <person name="Prigge M."/>
            <person name="Reiss B."/>
            <person name="Renner T."/>
            <person name="Rombauts S."/>
            <person name="Rushton P."/>
            <person name="Sanderfoot A."/>
            <person name="Schween G."/>
            <person name="Shiu S.-H."/>
            <person name="Stueber K."/>
            <person name="Theodoulou F.L."/>
            <person name="Tu H."/>
            <person name="Van de Peer Y."/>
            <person name="Verrier P.J."/>
            <person name="Waters E."/>
            <person name="Wood A."/>
            <person name="Yang L."/>
            <person name="Cove D."/>
            <person name="Cuming A."/>
            <person name="Hasebe M."/>
            <person name="Lucas S."/>
            <person name="Mishler D.B."/>
            <person name="Reski R."/>
            <person name="Grigoriev I."/>
            <person name="Quatrano R.S."/>
            <person name="Boore J.L."/>
        </authorList>
    </citation>
    <scope>NUCLEOTIDE SEQUENCE [LARGE SCALE GENOMIC DNA]</scope>
    <source>
        <strain evidence="9 10">cv. Gransden 2004</strain>
    </source>
</reference>
<proteinExistence type="inferred from homology"/>
<dbReference type="PaxDb" id="3218-PP1S15_434V6.1"/>
<dbReference type="SUPFAM" id="SSF68923">
    <property type="entry name" value="PEP carboxykinase N-terminal domain"/>
    <property type="match status" value="1"/>
</dbReference>
<dbReference type="Gene3D" id="3.90.228.20">
    <property type="match status" value="1"/>
</dbReference>
<evidence type="ECO:0000313" key="10">
    <source>
        <dbReference type="Proteomes" id="UP000006727"/>
    </source>
</evidence>
<evidence type="ECO:0000256" key="6">
    <source>
        <dbReference type="ARBA" id="ARBA00023239"/>
    </source>
</evidence>
<keyword evidence="10" id="KW-1185">Reference proteome</keyword>
<sequence length="446" mass="46965">MRRVTVQRLALLSSRYTHASAPLSSAAAQGAAEKSAESATGQNQQIIFPREGPGVNYALNWALCAKGIAPKGEAYRNLRGSELKKLNASIPKPSSTTKVYARGSYTAGATDISKAQFNRLFKEVTAFLANSQKIYVHDGAVGSSPLSDAKVRTISDNPSSALLFRSILEPVPTRQVSSQVFPFTVYIASNYSPSDVGSVGLSAEDKAAFVVIDYDRSAMILVGSAFTDVETIKKALAALTAPSVLSRDALPLSARLVIQGGATVVVFAPESVIQKNAGVLKAAVSPDLGVVWSKEGVARLFASKDAGAPNLYKAPSSVVLVTADSSGAIPEISKVTPEKAGALFVAGYNGDDFQPGYQAGPGSVDPVELGKGFTAMLESTNVPAFLVNASVLAENDLLSYIESTVSEKLPKSKGKKPSVTAVNALRSKYKEFVDRRFPGLPKELNV</sequence>
<dbReference type="InterPro" id="IPR001272">
    <property type="entry name" value="PEP_carboxykinase_ATP"/>
</dbReference>
<evidence type="ECO:0000256" key="3">
    <source>
        <dbReference type="ARBA" id="ARBA00012363"/>
    </source>
</evidence>
<comment type="pathway">
    <text evidence="1">Carbohydrate biosynthesis; gluconeogenesis.</text>
</comment>
<reference evidence="8 10" key="2">
    <citation type="journal article" date="2018" name="Plant J.">
        <title>The Physcomitrella patens chromosome-scale assembly reveals moss genome structure and evolution.</title>
        <authorList>
            <person name="Lang D."/>
            <person name="Ullrich K.K."/>
            <person name="Murat F."/>
            <person name="Fuchs J."/>
            <person name="Jenkins J."/>
            <person name="Haas F.B."/>
            <person name="Piednoel M."/>
            <person name="Gundlach H."/>
            <person name="Van Bel M."/>
            <person name="Meyberg R."/>
            <person name="Vives C."/>
            <person name="Morata J."/>
            <person name="Symeonidi A."/>
            <person name="Hiss M."/>
            <person name="Muchero W."/>
            <person name="Kamisugi Y."/>
            <person name="Saleh O."/>
            <person name="Blanc G."/>
            <person name="Decker E.L."/>
            <person name="van Gessel N."/>
            <person name="Grimwood J."/>
            <person name="Hayes R.D."/>
            <person name="Graham S.W."/>
            <person name="Gunter L.E."/>
            <person name="McDaniel S.F."/>
            <person name="Hoernstein S.N.W."/>
            <person name="Larsson A."/>
            <person name="Li F.W."/>
            <person name="Perroud P.F."/>
            <person name="Phillips J."/>
            <person name="Ranjan P."/>
            <person name="Rokshar D.S."/>
            <person name="Rothfels C.J."/>
            <person name="Schneider L."/>
            <person name="Shu S."/>
            <person name="Stevenson D.W."/>
            <person name="Thummler F."/>
            <person name="Tillich M."/>
            <person name="Villarreal Aguilar J.C."/>
            <person name="Widiez T."/>
            <person name="Wong G.K."/>
            <person name="Wymore A."/>
            <person name="Zhang Y."/>
            <person name="Zimmer A.D."/>
            <person name="Quatrano R.S."/>
            <person name="Mayer K.F.X."/>
            <person name="Goodstein D."/>
            <person name="Casacuberta J.M."/>
            <person name="Vandepoele K."/>
            <person name="Reski R."/>
            <person name="Cuming A.C."/>
            <person name="Tuskan G.A."/>
            <person name="Maumus F."/>
            <person name="Salse J."/>
            <person name="Schmutz J."/>
            <person name="Rensing S.A."/>
        </authorList>
    </citation>
    <scope>NUCLEOTIDE SEQUENCE [LARGE SCALE GENOMIC DNA]</scope>
    <source>
        <strain evidence="9 10">cv. Gransden 2004</strain>
    </source>
</reference>
<dbReference type="InterPro" id="IPR013035">
    <property type="entry name" value="PEP_carboxykinase_C"/>
</dbReference>
<dbReference type="PANTHER" id="PTHR30031">
    <property type="entry name" value="PHOSPHOENOLPYRUVATE CARBOXYKINASE ATP"/>
    <property type="match status" value="1"/>
</dbReference>
<evidence type="ECO:0000313" key="8">
    <source>
        <dbReference type="EMBL" id="PNR37393.1"/>
    </source>
</evidence>
<dbReference type="EnsemblPlants" id="Pp3c16_5410V3.1">
    <property type="protein sequence ID" value="Pp3c16_5410V3.1"/>
    <property type="gene ID" value="Pp3c16_5410"/>
</dbReference>
<dbReference type="GO" id="GO:0006094">
    <property type="term" value="P:gluconeogenesis"/>
    <property type="evidence" value="ECO:0000318"/>
    <property type="project" value="GO_Central"/>
</dbReference>
<dbReference type="EMBL" id="ABEU02000016">
    <property type="protein sequence ID" value="PNR37393.1"/>
    <property type="molecule type" value="Genomic_DNA"/>
</dbReference>
<dbReference type="Gene3D" id="3.40.449.10">
    <property type="entry name" value="Phosphoenolpyruvate Carboxykinase, domain 1"/>
    <property type="match status" value="1"/>
</dbReference>
<dbReference type="STRING" id="3218.A0A2K1J794"/>
<comment type="similarity">
    <text evidence="2">Belongs to the phosphoenolpyruvate carboxykinase (ATP) family.</text>
</comment>
<evidence type="ECO:0000256" key="5">
    <source>
        <dbReference type="ARBA" id="ARBA00022840"/>
    </source>
</evidence>
<reference evidence="9" key="3">
    <citation type="submission" date="2020-12" db="UniProtKB">
        <authorList>
            <consortium name="EnsemblPlants"/>
        </authorList>
    </citation>
    <scope>IDENTIFICATION</scope>
</reference>
<dbReference type="Pfam" id="PF01293">
    <property type="entry name" value="PEPCK_ATP"/>
    <property type="match status" value="1"/>
</dbReference>